<keyword evidence="1" id="KW-0805">Transcription regulation</keyword>
<keyword evidence="2 4" id="KW-0238">DNA-binding</keyword>
<dbReference type="Pfam" id="PF13305">
    <property type="entry name" value="TetR_C_33"/>
    <property type="match status" value="1"/>
</dbReference>
<evidence type="ECO:0000256" key="4">
    <source>
        <dbReference type="PROSITE-ProRule" id="PRU00335"/>
    </source>
</evidence>
<organism evidence="6 7">
    <name type="scientific">Roseateles toxinivorans</name>
    <dbReference type="NCBI Taxonomy" id="270368"/>
    <lineage>
        <taxon>Bacteria</taxon>
        <taxon>Pseudomonadati</taxon>
        <taxon>Pseudomonadota</taxon>
        <taxon>Betaproteobacteria</taxon>
        <taxon>Burkholderiales</taxon>
        <taxon>Sphaerotilaceae</taxon>
        <taxon>Roseateles</taxon>
    </lineage>
</organism>
<dbReference type="InterPro" id="IPR009057">
    <property type="entry name" value="Homeodomain-like_sf"/>
</dbReference>
<dbReference type="Proteomes" id="UP000295361">
    <property type="component" value="Unassembled WGS sequence"/>
</dbReference>
<evidence type="ECO:0000313" key="7">
    <source>
        <dbReference type="Proteomes" id="UP000295361"/>
    </source>
</evidence>
<dbReference type="GO" id="GO:0003700">
    <property type="term" value="F:DNA-binding transcription factor activity"/>
    <property type="evidence" value="ECO:0007669"/>
    <property type="project" value="TreeGrafter"/>
</dbReference>
<comment type="caution">
    <text evidence="6">The sequence shown here is derived from an EMBL/GenBank/DDBJ whole genome shotgun (WGS) entry which is preliminary data.</text>
</comment>
<reference evidence="6 7" key="1">
    <citation type="submission" date="2019-03" db="EMBL/GenBank/DDBJ databases">
        <title>Genomic Encyclopedia of Type Strains, Phase IV (KMG-IV): sequencing the most valuable type-strain genomes for metagenomic binning, comparative biology and taxonomic classification.</title>
        <authorList>
            <person name="Goeker M."/>
        </authorList>
    </citation>
    <scope>NUCLEOTIDE SEQUENCE [LARGE SCALE GENOMIC DNA]</scope>
    <source>
        <strain evidence="6 7">DSM 16998</strain>
    </source>
</reference>
<dbReference type="InterPro" id="IPR025996">
    <property type="entry name" value="MT1864/Rv1816-like_C"/>
</dbReference>
<evidence type="ECO:0000256" key="1">
    <source>
        <dbReference type="ARBA" id="ARBA00023015"/>
    </source>
</evidence>
<evidence type="ECO:0000256" key="2">
    <source>
        <dbReference type="ARBA" id="ARBA00023125"/>
    </source>
</evidence>
<keyword evidence="7" id="KW-1185">Reference proteome</keyword>
<dbReference type="GO" id="GO:0000976">
    <property type="term" value="F:transcription cis-regulatory region binding"/>
    <property type="evidence" value="ECO:0007669"/>
    <property type="project" value="TreeGrafter"/>
</dbReference>
<dbReference type="SUPFAM" id="SSF46689">
    <property type="entry name" value="Homeodomain-like"/>
    <property type="match status" value="1"/>
</dbReference>
<evidence type="ECO:0000256" key="3">
    <source>
        <dbReference type="ARBA" id="ARBA00023163"/>
    </source>
</evidence>
<evidence type="ECO:0000259" key="5">
    <source>
        <dbReference type="PROSITE" id="PS50977"/>
    </source>
</evidence>
<dbReference type="AlphaFoldDB" id="A0A4R6QTS0"/>
<sequence length="201" mass="22369">MLEAKVVQISLQLFSDGGGEAVSIRKIASEVGVPPMSLYRYFPSKAHLVRHIWQDILSRACEEGKFEAARHRGPMHKLKAFVRGFLRHWINHRHHYWFVFCNPAVPCVAGDQHEAEPVRPDPREVLELLSSMLARCSGSRAPTEAQRHLAEELFCSALGFLVTTVGLALKTPAEIDGLMERMLAGMESRIGAALSLCVAAR</sequence>
<dbReference type="EMBL" id="SNXS01000001">
    <property type="protein sequence ID" value="TDP74493.1"/>
    <property type="molecule type" value="Genomic_DNA"/>
</dbReference>
<dbReference type="InterPro" id="IPR050109">
    <property type="entry name" value="HTH-type_TetR-like_transc_reg"/>
</dbReference>
<feature type="domain" description="HTH tetR-type" evidence="5">
    <location>
        <begin position="1"/>
        <end position="60"/>
    </location>
</feature>
<name>A0A4R6QTS0_9BURK</name>
<dbReference type="PANTHER" id="PTHR30055">
    <property type="entry name" value="HTH-TYPE TRANSCRIPTIONAL REGULATOR RUTR"/>
    <property type="match status" value="1"/>
</dbReference>
<dbReference type="InParanoid" id="A0A4R6QTS0"/>
<gene>
    <name evidence="6" type="ORF">DES47_101554</name>
</gene>
<feature type="DNA-binding region" description="H-T-H motif" evidence="4">
    <location>
        <begin position="23"/>
        <end position="42"/>
    </location>
</feature>
<accession>A0A4R6QTS0</accession>
<evidence type="ECO:0000313" key="6">
    <source>
        <dbReference type="EMBL" id="TDP74493.1"/>
    </source>
</evidence>
<protein>
    <submittedName>
        <fullName evidence="6">TetR family transcriptional regulator</fullName>
    </submittedName>
</protein>
<dbReference type="PANTHER" id="PTHR30055:SF234">
    <property type="entry name" value="HTH-TYPE TRANSCRIPTIONAL REGULATOR BETI"/>
    <property type="match status" value="1"/>
</dbReference>
<dbReference type="PROSITE" id="PS50977">
    <property type="entry name" value="HTH_TETR_2"/>
    <property type="match status" value="1"/>
</dbReference>
<keyword evidence="3" id="KW-0804">Transcription</keyword>
<dbReference type="Pfam" id="PF00440">
    <property type="entry name" value="TetR_N"/>
    <property type="match status" value="1"/>
</dbReference>
<dbReference type="InterPro" id="IPR001647">
    <property type="entry name" value="HTH_TetR"/>
</dbReference>
<dbReference type="Gene3D" id="1.10.357.10">
    <property type="entry name" value="Tetracycline Repressor, domain 2"/>
    <property type="match status" value="1"/>
</dbReference>
<dbReference type="PRINTS" id="PR00455">
    <property type="entry name" value="HTHTETR"/>
</dbReference>
<proteinExistence type="predicted"/>